<accession>A0A955LVZ2</accession>
<dbReference type="SUPFAM" id="SSF55811">
    <property type="entry name" value="Nudix"/>
    <property type="match status" value="1"/>
</dbReference>
<proteinExistence type="predicted"/>
<reference evidence="3" key="1">
    <citation type="submission" date="2020-04" db="EMBL/GenBank/DDBJ databases">
        <authorList>
            <person name="Zhang T."/>
        </authorList>
    </citation>
    <scope>NUCLEOTIDE SEQUENCE</scope>
    <source>
        <strain evidence="3">HKST-UBA02</strain>
    </source>
</reference>
<dbReference type="Pfam" id="PF00293">
    <property type="entry name" value="NUDIX"/>
    <property type="match status" value="1"/>
</dbReference>
<organism evidence="3 4">
    <name type="scientific">candidate division WWE3 bacterium</name>
    <dbReference type="NCBI Taxonomy" id="2053526"/>
    <lineage>
        <taxon>Bacteria</taxon>
        <taxon>Katanobacteria</taxon>
    </lineage>
</organism>
<feature type="domain" description="Nudix hydrolase" evidence="2">
    <location>
        <begin position="83"/>
        <end position="217"/>
    </location>
</feature>
<evidence type="ECO:0000259" key="2">
    <source>
        <dbReference type="PROSITE" id="PS51462"/>
    </source>
</evidence>
<dbReference type="Gene3D" id="3.90.79.10">
    <property type="entry name" value="Nucleoside Triphosphate Pyrophosphohydrolase"/>
    <property type="match status" value="1"/>
</dbReference>
<dbReference type="PANTHER" id="PTHR43736:SF1">
    <property type="entry name" value="DIHYDRONEOPTERIN TRIPHOSPHATE DIPHOSPHATASE"/>
    <property type="match status" value="1"/>
</dbReference>
<evidence type="ECO:0000256" key="1">
    <source>
        <dbReference type="ARBA" id="ARBA00022801"/>
    </source>
</evidence>
<reference evidence="3" key="2">
    <citation type="journal article" date="2021" name="Microbiome">
        <title>Successional dynamics and alternative stable states in a saline activated sludge microbial community over 9 years.</title>
        <authorList>
            <person name="Wang Y."/>
            <person name="Ye J."/>
            <person name="Ju F."/>
            <person name="Liu L."/>
            <person name="Boyd J.A."/>
            <person name="Deng Y."/>
            <person name="Parks D.H."/>
            <person name="Jiang X."/>
            <person name="Yin X."/>
            <person name="Woodcroft B.J."/>
            <person name="Tyson G.W."/>
            <person name="Hugenholtz P."/>
            <person name="Polz M.F."/>
            <person name="Zhang T."/>
        </authorList>
    </citation>
    <scope>NUCLEOTIDE SEQUENCE</scope>
    <source>
        <strain evidence="3">HKST-UBA02</strain>
    </source>
</reference>
<evidence type="ECO:0000313" key="4">
    <source>
        <dbReference type="Proteomes" id="UP000699691"/>
    </source>
</evidence>
<dbReference type="InterPro" id="IPR000086">
    <property type="entry name" value="NUDIX_hydrolase_dom"/>
</dbReference>
<gene>
    <name evidence="3" type="ORF">KC573_00135</name>
</gene>
<dbReference type="InterPro" id="IPR020084">
    <property type="entry name" value="NUDIX_hydrolase_CS"/>
</dbReference>
<dbReference type="PROSITE" id="PS51462">
    <property type="entry name" value="NUDIX"/>
    <property type="match status" value="1"/>
</dbReference>
<keyword evidence="1 3" id="KW-0378">Hydrolase</keyword>
<evidence type="ECO:0000313" key="3">
    <source>
        <dbReference type="EMBL" id="MCA9397214.1"/>
    </source>
</evidence>
<dbReference type="EMBL" id="JAGQKY010000002">
    <property type="protein sequence ID" value="MCA9397214.1"/>
    <property type="molecule type" value="Genomic_DNA"/>
</dbReference>
<dbReference type="Pfam" id="PF24038">
    <property type="entry name" value="DUF7347"/>
    <property type="match status" value="1"/>
</dbReference>
<dbReference type="AlphaFoldDB" id="A0A955LVZ2"/>
<dbReference type="PANTHER" id="PTHR43736">
    <property type="entry name" value="ADP-RIBOSE PYROPHOSPHATASE"/>
    <property type="match status" value="1"/>
</dbReference>
<dbReference type="InterPro" id="IPR015797">
    <property type="entry name" value="NUDIX_hydrolase-like_dom_sf"/>
</dbReference>
<comment type="caution">
    <text evidence="3">The sequence shown here is derived from an EMBL/GenBank/DDBJ whole genome shotgun (WGS) entry which is preliminary data.</text>
</comment>
<name>A0A955LVZ2_UNCKA</name>
<dbReference type="InterPro" id="IPR055771">
    <property type="entry name" value="DUF7347"/>
</dbReference>
<sequence>MKTPDLHPTQLGILNKLLFAQTLRYSDLKIDPEMENNTFQFHLDKVLSMGFVEKVDEGYSLTLQGKKMATHIKTESNEMVRIRKVSASLYCIRNNKGIFETLIYRRLKHPFYGKQGFPTGKIDLGERFEVAAQRELLEETGFQGNPVLFNIIHYLVKDSVTHELLDDKLLFEFFVKEPTGVLTGSSEGEYEWIPINQIREKIQNPFDSIDIYQKALEHIMDFDGVVFFEELEHLTDDF</sequence>
<protein>
    <submittedName>
        <fullName evidence="3">NUDIX hydrolase</fullName>
    </submittedName>
</protein>
<dbReference type="PROSITE" id="PS00893">
    <property type="entry name" value="NUDIX_BOX"/>
    <property type="match status" value="1"/>
</dbReference>
<dbReference type="GO" id="GO:0016787">
    <property type="term" value="F:hydrolase activity"/>
    <property type="evidence" value="ECO:0007669"/>
    <property type="project" value="UniProtKB-KW"/>
</dbReference>
<dbReference type="Proteomes" id="UP000699691">
    <property type="component" value="Unassembled WGS sequence"/>
</dbReference>